<dbReference type="GO" id="GO:0016747">
    <property type="term" value="F:acyltransferase activity, transferring groups other than amino-acyl groups"/>
    <property type="evidence" value="ECO:0007669"/>
    <property type="project" value="InterPro"/>
</dbReference>
<comment type="subunit">
    <text evidence="3">Homodimer.</text>
</comment>
<evidence type="ECO:0000259" key="8">
    <source>
        <dbReference type="Pfam" id="PF02797"/>
    </source>
</evidence>
<dbReference type="UniPathway" id="UPA00094"/>
<dbReference type="AlphaFoldDB" id="A0A6G9YMA9"/>
<dbReference type="SUPFAM" id="SSF53901">
    <property type="entry name" value="Thiolase-like"/>
    <property type="match status" value="1"/>
</dbReference>
<dbReference type="InterPro" id="IPR011141">
    <property type="entry name" value="Polyketide_synthase_type-III"/>
</dbReference>
<dbReference type="EMBL" id="CP046172">
    <property type="protein sequence ID" value="QIS14207.1"/>
    <property type="molecule type" value="Genomic_DNA"/>
</dbReference>
<sequence>MTMPRPAIPVVVHRPSVVLPDHVVKQEEIISILSEHFAGVPDLDRGVDLMRHSGVRTRHFVVPLERLLAEPFGARNARYAVEAVRLGAEAARQALAAAEITAQEIDYLIVVSSTGYMLPGPDAYIAQELGCRPDVRRLPIQQLGCAAGAAALAEAFHFLQAHPDATVLTVAVELSSLNCQPAHHSLSDFISNGIFGDAAAATVVRGRAPATPGFQIVDSRQWLLPGTQEVIAGQTSENGLHFRTDPRVRRTATQAIPHLRAFLHEHGISGDQLGFCISHTGGPRIMDTVEHGLGLIPGTLEPSRDSMREIGNTASVSVFDVLRRHHDIYRPVRHAPGLMVAFGPGFTTEALLGRWWNTHDDRRSPERRRR</sequence>
<dbReference type="PROSITE" id="PS00441">
    <property type="entry name" value="CHALCONE_SYNTH"/>
    <property type="match status" value="1"/>
</dbReference>
<proteinExistence type="inferred from homology"/>
<dbReference type="Pfam" id="PF02797">
    <property type="entry name" value="Chal_sti_synt_C"/>
    <property type="match status" value="1"/>
</dbReference>
<evidence type="ECO:0000256" key="4">
    <source>
        <dbReference type="ARBA" id="ARBA00022679"/>
    </source>
</evidence>
<evidence type="ECO:0000256" key="2">
    <source>
        <dbReference type="ARBA" id="ARBA00005531"/>
    </source>
</evidence>
<keyword evidence="5" id="KW-0012">Acyltransferase</keyword>
<feature type="active site" description="Acyl-thioester intermediate" evidence="6">
    <location>
        <position position="145"/>
    </location>
</feature>
<keyword evidence="4" id="KW-0808">Transferase</keyword>
<evidence type="ECO:0000256" key="1">
    <source>
        <dbReference type="ARBA" id="ARBA00005194"/>
    </source>
</evidence>
<comment type="pathway">
    <text evidence="1">Lipid metabolism; fatty acid biosynthesis.</text>
</comment>
<dbReference type="Pfam" id="PF00195">
    <property type="entry name" value="Chal_sti_synt_N"/>
    <property type="match status" value="1"/>
</dbReference>
<dbReference type="InterPro" id="IPR018088">
    <property type="entry name" value="Chalcone/stilbene_synthase_AS"/>
</dbReference>
<evidence type="ECO:0000256" key="5">
    <source>
        <dbReference type="ARBA" id="ARBA00023315"/>
    </source>
</evidence>
<gene>
    <name evidence="9" type="ORF">F5544_31840</name>
</gene>
<dbReference type="PANTHER" id="PTHR11877:SF99">
    <property type="entry name" value="1,3,6,8-TETRAHYDROXYNAPHTHALENE SYNTHASE"/>
    <property type="match status" value="1"/>
</dbReference>
<name>A0A6G9YMA9_9NOCA</name>
<comment type="similarity">
    <text evidence="2">Belongs to the thiolase-like superfamily. Chalcone/stilbene synthases family.</text>
</comment>
<evidence type="ECO:0000313" key="9">
    <source>
        <dbReference type="EMBL" id="QIS14207.1"/>
    </source>
</evidence>
<dbReference type="InterPro" id="IPR001099">
    <property type="entry name" value="Chalcone/stilbene_synt_N"/>
</dbReference>
<dbReference type="PIRSF" id="PIRSF000451">
    <property type="entry name" value="PKS_III"/>
    <property type="match status" value="1"/>
</dbReference>
<evidence type="ECO:0000259" key="7">
    <source>
        <dbReference type="Pfam" id="PF00195"/>
    </source>
</evidence>
<feature type="domain" description="Chalcone/stilbene synthase C-terminal" evidence="8">
    <location>
        <begin position="215"/>
        <end position="352"/>
    </location>
</feature>
<evidence type="ECO:0000256" key="3">
    <source>
        <dbReference type="ARBA" id="ARBA00011738"/>
    </source>
</evidence>
<evidence type="ECO:0000313" key="10">
    <source>
        <dbReference type="Proteomes" id="UP000503540"/>
    </source>
</evidence>
<accession>A0A6G9YMA9</accession>
<evidence type="ECO:0000256" key="6">
    <source>
        <dbReference type="PIRSR" id="PIRSR000451-1"/>
    </source>
</evidence>
<dbReference type="InterPro" id="IPR016039">
    <property type="entry name" value="Thiolase-like"/>
</dbReference>
<dbReference type="RefSeq" id="WP_167476649.1">
    <property type="nucleotide sequence ID" value="NZ_CP046172.1"/>
</dbReference>
<reference evidence="9 10" key="1">
    <citation type="journal article" date="2019" name="ACS Chem. Biol.">
        <title>Identification and Mobilization of a Cryptic Antibiotic Biosynthesis Gene Locus from a Human-Pathogenic Nocardia Isolate.</title>
        <authorList>
            <person name="Herisse M."/>
            <person name="Ishida K."/>
            <person name="Porter J.L."/>
            <person name="Howden B."/>
            <person name="Hertweck C."/>
            <person name="Stinear T.P."/>
            <person name="Pidot S.J."/>
        </authorList>
    </citation>
    <scope>NUCLEOTIDE SEQUENCE [LARGE SCALE GENOMIC DNA]</scope>
    <source>
        <strain evidence="9 10">AUSMDU00012717</strain>
    </source>
</reference>
<dbReference type="Gene3D" id="3.40.47.10">
    <property type="match status" value="2"/>
</dbReference>
<dbReference type="KEGG" id="nah:F5544_31840"/>
<dbReference type="GO" id="GO:0006633">
    <property type="term" value="P:fatty acid biosynthetic process"/>
    <property type="evidence" value="ECO:0007669"/>
    <property type="project" value="UniProtKB-UniPathway"/>
</dbReference>
<organism evidence="9 10">
    <name type="scientific">Nocardia arthritidis</name>
    <dbReference type="NCBI Taxonomy" id="228602"/>
    <lineage>
        <taxon>Bacteria</taxon>
        <taxon>Bacillati</taxon>
        <taxon>Actinomycetota</taxon>
        <taxon>Actinomycetes</taxon>
        <taxon>Mycobacteriales</taxon>
        <taxon>Nocardiaceae</taxon>
        <taxon>Nocardia</taxon>
    </lineage>
</organism>
<feature type="domain" description="Chalcone/stilbene synthase N-terminal" evidence="7">
    <location>
        <begin position="72"/>
        <end position="204"/>
    </location>
</feature>
<dbReference type="PANTHER" id="PTHR11877">
    <property type="entry name" value="HYDROXYMETHYLGLUTARYL-COA SYNTHASE"/>
    <property type="match status" value="1"/>
</dbReference>
<dbReference type="InterPro" id="IPR012328">
    <property type="entry name" value="Chalcone/stilbene_synt_C"/>
</dbReference>
<dbReference type="GO" id="GO:0030639">
    <property type="term" value="P:polyketide biosynthetic process"/>
    <property type="evidence" value="ECO:0007669"/>
    <property type="project" value="TreeGrafter"/>
</dbReference>
<dbReference type="Proteomes" id="UP000503540">
    <property type="component" value="Chromosome"/>
</dbReference>
<dbReference type="CDD" id="cd00831">
    <property type="entry name" value="CHS_like"/>
    <property type="match status" value="1"/>
</dbReference>
<protein>
    <submittedName>
        <fullName evidence="9">Type III polyketide synthase</fullName>
    </submittedName>
</protein>
<keyword evidence="10" id="KW-1185">Reference proteome</keyword>